<proteinExistence type="predicted"/>
<dbReference type="InterPro" id="IPR011109">
    <property type="entry name" value="DNA_bind_recombinase_dom"/>
</dbReference>
<protein>
    <submittedName>
        <fullName evidence="2">Truncated resolvase</fullName>
    </submittedName>
</protein>
<dbReference type="PANTHER" id="PTHR30461:SF23">
    <property type="entry name" value="DNA RECOMBINASE-RELATED"/>
    <property type="match status" value="1"/>
</dbReference>
<evidence type="ECO:0000313" key="2">
    <source>
        <dbReference type="EMBL" id="BAN09574.1"/>
    </source>
</evidence>
<dbReference type="GO" id="GO:0003677">
    <property type="term" value="F:DNA binding"/>
    <property type="evidence" value="ECO:0007669"/>
    <property type="project" value="InterPro"/>
</dbReference>
<dbReference type="GO" id="GO:0000150">
    <property type="term" value="F:DNA strand exchange activity"/>
    <property type="evidence" value="ECO:0007669"/>
    <property type="project" value="InterPro"/>
</dbReference>
<accession>M5ALA4</accession>
<dbReference type="Gene3D" id="3.90.1750.20">
    <property type="entry name" value="Putative Large Serine Recombinase, Chain B, Domain 2"/>
    <property type="match status" value="1"/>
</dbReference>
<dbReference type="InterPro" id="IPR050639">
    <property type="entry name" value="SSR_resolvase"/>
</dbReference>
<sequence length="109" mass="12411">MSFDWVPVRYRSVISILKNPFYAGVYVYGKSEKRTEIVDGRARKSYGHSKPFATWDVLLRDHHEGYIDWDEFERNQRLIAVNAFGQKGGIKSGRGGRALLAGLLTCGRC</sequence>
<dbReference type="EMBL" id="AP012557">
    <property type="protein sequence ID" value="BAN09574.1"/>
    <property type="molecule type" value="Genomic_DNA"/>
</dbReference>
<dbReference type="InterPro" id="IPR038109">
    <property type="entry name" value="DNA_bind_recomb_sf"/>
</dbReference>
<reference evidence="2" key="2">
    <citation type="journal article" date="2013" name="Microbes Environ.">
        <title>Commonalities and Differences among Symbiosis Islands of Three Mesorhizobium loti Strains.</title>
        <authorList>
            <person name="Kasai-Maita H."/>
            <person name="Hirakawa H."/>
            <person name="Nakamura Y."/>
            <person name="Kaneko T."/>
            <person name="Miki K."/>
            <person name="Maruya J."/>
            <person name="Okazaki S."/>
            <person name="Tabata S."/>
            <person name="Saeki K."/>
            <person name="Sato S."/>
        </authorList>
    </citation>
    <scope>NUCLEOTIDE SEQUENCE</scope>
    <source>
        <strain evidence="2">NZP2037</strain>
    </source>
</reference>
<name>M5ALA4_RHILI</name>
<dbReference type="Pfam" id="PF07508">
    <property type="entry name" value="Recombinase"/>
    <property type="match status" value="1"/>
</dbReference>
<dbReference type="PANTHER" id="PTHR30461">
    <property type="entry name" value="DNA-INVERTASE FROM LAMBDOID PROPHAGE"/>
    <property type="match status" value="1"/>
</dbReference>
<feature type="domain" description="Recombinase" evidence="1">
    <location>
        <begin position="9"/>
        <end position="79"/>
    </location>
</feature>
<organism evidence="2">
    <name type="scientific">Rhizobium loti</name>
    <name type="common">Mesorhizobium loti</name>
    <dbReference type="NCBI Taxonomy" id="381"/>
    <lineage>
        <taxon>Bacteria</taxon>
        <taxon>Pseudomonadati</taxon>
        <taxon>Pseudomonadota</taxon>
        <taxon>Alphaproteobacteria</taxon>
        <taxon>Hyphomicrobiales</taxon>
        <taxon>Phyllobacteriaceae</taxon>
        <taxon>Mesorhizobium</taxon>
    </lineage>
</organism>
<reference evidence="2" key="1">
    <citation type="submission" date="2012-10" db="EMBL/GenBank/DDBJ databases">
        <authorList>
            <person name="Maita H."/>
            <person name="Sato S."/>
        </authorList>
    </citation>
    <scope>NUCLEOTIDE SEQUENCE</scope>
    <source>
        <strain evidence="2">NZP2037</strain>
    </source>
</reference>
<dbReference type="AlphaFoldDB" id="M5ALA4"/>
<evidence type="ECO:0000259" key="1">
    <source>
        <dbReference type="Pfam" id="PF07508"/>
    </source>
</evidence>